<accession>A0A0L6VFP2</accession>
<sequence length="247" mass="27738">MAGIWASLRHQTKGNIQEKGRGMGPRRDGGRSSIKVVLDWISEGTNYLRWRGDVENGKTKKSLCSEVLQLMIYNGINHCDVRGITQKINDLQSSYNTASNWKSNTRAGILENNTINGVKTVKGVLQTRSMHFVDTGTSLIPSWDHGRSPNPYSLGLPSRQTRSIKTQIIQAACLPMTTLTLQAAVGTNPPLQPKTTIKTIWKQQHPCLWSDSYNVKPCPQKSKQQKEKKEDLAIQRARETAKERNQK</sequence>
<gene>
    <name evidence="2" type="ORF">VP01_1835g2</name>
</gene>
<proteinExistence type="predicted"/>
<dbReference type="Proteomes" id="UP000037035">
    <property type="component" value="Unassembled WGS sequence"/>
</dbReference>
<feature type="compositionally biased region" description="Basic and acidic residues" evidence="1">
    <location>
        <begin position="224"/>
        <end position="247"/>
    </location>
</feature>
<dbReference type="PANTHER" id="PTHR33324:SF2">
    <property type="entry name" value="MYB_SANT-LIKE DNA-BINDING DOMAIN-CONTAINING PROTEIN"/>
    <property type="match status" value="1"/>
</dbReference>
<organism evidence="2 3">
    <name type="scientific">Puccinia sorghi</name>
    <dbReference type="NCBI Taxonomy" id="27349"/>
    <lineage>
        <taxon>Eukaryota</taxon>
        <taxon>Fungi</taxon>
        <taxon>Dikarya</taxon>
        <taxon>Basidiomycota</taxon>
        <taxon>Pucciniomycotina</taxon>
        <taxon>Pucciniomycetes</taxon>
        <taxon>Pucciniales</taxon>
        <taxon>Pucciniaceae</taxon>
        <taxon>Puccinia</taxon>
    </lineage>
</organism>
<dbReference type="AlphaFoldDB" id="A0A0L6VFP2"/>
<evidence type="ECO:0000256" key="1">
    <source>
        <dbReference type="SAM" id="MobiDB-lite"/>
    </source>
</evidence>
<evidence type="ECO:0000313" key="2">
    <source>
        <dbReference type="EMBL" id="KNZ58910.1"/>
    </source>
</evidence>
<keyword evidence="3" id="KW-1185">Reference proteome</keyword>
<evidence type="ECO:0000313" key="3">
    <source>
        <dbReference type="Proteomes" id="UP000037035"/>
    </source>
</evidence>
<dbReference type="OrthoDB" id="2157595at2759"/>
<feature type="region of interest" description="Disordered" evidence="1">
    <location>
        <begin position="212"/>
        <end position="247"/>
    </location>
</feature>
<comment type="caution">
    <text evidence="2">The sequence shown here is derived from an EMBL/GenBank/DDBJ whole genome shotgun (WGS) entry which is preliminary data.</text>
</comment>
<name>A0A0L6VFP2_9BASI</name>
<dbReference type="STRING" id="27349.A0A0L6VFP2"/>
<reference evidence="2 3" key="1">
    <citation type="submission" date="2015-08" db="EMBL/GenBank/DDBJ databases">
        <title>Next Generation Sequencing and Analysis of the Genome of Puccinia sorghi L Schw, the Causal Agent of Maize Common Rust.</title>
        <authorList>
            <person name="Rochi L."/>
            <person name="Burguener G."/>
            <person name="Darino M."/>
            <person name="Turjanski A."/>
            <person name="Kreff E."/>
            <person name="Dieguez M.J."/>
            <person name="Sacco F."/>
        </authorList>
    </citation>
    <scope>NUCLEOTIDE SEQUENCE [LARGE SCALE GENOMIC DNA]</scope>
    <source>
        <strain evidence="2 3">RO10H11247</strain>
    </source>
</reference>
<dbReference type="VEuPathDB" id="FungiDB:VP01_1835g2"/>
<protein>
    <submittedName>
        <fullName evidence="2">Uncharacterized protein</fullName>
    </submittedName>
</protein>
<dbReference type="EMBL" id="LAVV01006654">
    <property type="protein sequence ID" value="KNZ58910.1"/>
    <property type="molecule type" value="Genomic_DNA"/>
</dbReference>
<dbReference type="PANTHER" id="PTHR33324">
    <property type="entry name" value="EXPRESSED PROTEIN"/>
    <property type="match status" value="1"/>
</dbReference>